<evidence type="ECO:0000256" key="3">
    <source>
        <dbReference type="ARBA" id="ARBA00022643"/>
    </source>
</evidence>
<gene>
    <name evidence="6" type="ORF">QQM35_01210</name>
</gene>
<dbReference type="Proteomes" id="UP001436297">
    <property type="component" value="Chromosome"/>
</dbReference>
<dbReference type="EC" id="1.5.1.-" evidence="6"/>
<organism evidence="6 7">
    <name type="scientific">Staphylococcus hsinchuensis</name>
    <dbReference type="NCBI Taxonomy" id="3051183"/>
    <lineage>
        <taxon>Bacteria</taxon>
        <taxon>Bacillati</taxon>
        <taxon>Bacillota</taxon>
        <taxon>Bacilli</taxon>
        <taxon>Bacillales</taxon>
        <taxon>Staphylococcaceae</taxon>
        <taxon>Staphylococcus</taxon>
    </lineage>
</organism>
<feature type="domain" description="Flavin reductase like" evidence="5">
    <location>
        <begin position="20"/>
        <end position="176"/>
    </location>
</feature>
<reference evidence="6 7" key="1">
    <citation type="journal article" date="2024" name="Pathogens">
        <title>Staphylococcus hsinchuensis sp. nov., Isolated from Soymilk.</title>
        <authorList>
            <person name="Wang Y.T."/>
            <person name="Lin Y.C."/>
            <person name="Hsieh Y.H."/>
            <person name="Lin Y.T."/>
            <person name="Hamada M."/>
            <person name="Chen C.C."/>
            <person name="Liou J.S."/>
            <person name="Lee A.Y."/>
            <person name="Zhang W.L."/>
            <person name="Chen Y.T."/>
            <person name="Huang C.H."/>
        </authorList>
    </citation>
    <scope>NUCLEOTIDE SEQUENCE [LARGE SCALE GENOMIC DNA]</scope>
    <source>
        <strain evidence="6 7">H164</strain>
    </source>
</reference>
<comment type="similarity">
    <text evidence="4">Belongs to the flavoredoxin family.</text>
</comment>
<dbReference type="Gene3D" id="2.30.110.10">
    <property type="entry name" value="Electron Transport, Fmn-binding Protein, Chain A"/>
    <property type="match status" value="1"/>
</dbReference>
<dbReference type="RefSeq" id="WP_251517795.1">
    <property type="nucleotide sequence ID" value="NZ_CP128355.1"/>
</dbReference>
<evidence type="ECO:0000256" key="1">
    <source>
        <dbReference type="ARBA" id="ARBA00001917"/>
    </source>
</evidence>
<evidence type="ECO:0000313" key="6">
    <source>
        <dbReference type="EMBL" id="XAF70765.1"/>
    </source>
</evidence>
<dbReference type="SMART" id="SM00903">
    <property type="entry name" value="Flavin_Reduct"/>
    <property type="match status" value="1"/>
</dbReference>
<keyword evidence="7" id="KW-1185">Reference proteome</keyword>
<comment type="cofactor">
    <cofactor evidence="1">
        <name>FMN</name>
        <dbReference type="ChEBI" id="CHEBI:58210"/>
    </cofactor>
</comment>
<dbReference type="InterPro" id="IPR002563">
    <property type="entry name" value="Flavin_Rdtase-like_dom"/>
</dbReference>
<sequence>MKKIDASTISKVQNYKLLTGSIIPRPIAFVTSQNKEGILNAAPFSFFNGVNSEPPMIMFSATRSEGQRKDTSLNIEETGEFVLHITDENNVEHINRTAAPLERKANELARTAFTTIASDEVKVPGVAQAKVRMECKLDQIIPLGDSKNGADLIIGEIVMYHIDDDVYIEDSKIDASNLNPVSRLAGNNYALTGKTFSLERPTE</sequence>
<keyword evidence="6" id="KW-0560">Oxidoreductase</keyword>
<keyword evidence="3" id="KW-0288">FMN</keyword>
<evidence type="ECO:0000256" key="2">
    <source>
        <dbReference type="ARBA" id="ARBA00022630"/>
    </source>
</evidence>
<dbReference type="InterPro" id="IPR012349">
    <property type="entry name" value="Split_barrel_FMN-bd"/>
</dbReference>
<accession>A0ABZ3EEB8</accession>
<evidence type="ECO:0000313" key="7">
    <source>
        <dbReference type="Proteomes" id="UP001436297"/>
    </source>
</evidence>
<keyword evidence="2" id="KW-0285">Flavoprotein</keyword>
<name>A0ABZ3EEB8_9STAP</name>
<proteinExistence type="inferred from homology"/>
<dbReference type="GO" id="GO:0016491">
    <property type="term" value="F:oxidoreductase activity"/>
    <property type="evidence" value="ECO:0007669"/>
    <property type="project" value="UniProtKB-KW"/>
</dbReference>
<dbReference type="PANTHER" id="PTHR33798">
    <property type="entry name" value="FLAVOPROTEIN OXYGENASE"/>
    <property type="match status" value="1"/>
</dbReference>
<evidence type="ECO:0000259" key="5">
    <source>
        <dbReference type="SMART" id="SM00903"/>
    </source>
</evidence>
<evidence type="ECO:0000256" key="4">
    <source>
        <dbReference type="ARBA" id="ARBA00038054"/>
    </source>
</evidence>
<dbReference type="EMBL" id="CP128355">
    <property type="protein sequence ID" value="XAF70765.1"/>
    <property type="molecule type" value="Genomic_DNA"/>
</dbReference>
<dbReference type="PANTHER" id="PTHR33798:SF5">
    <property type="entry name" value="FLAVIN REDUCTASE LIKE DOMAIN-CONTAINING PROTEIN"/>
    <property type="match status" value="1"/>
</dbReference>
<dbReference type="Pfam" id="PF01613">
    <property type="entry name" value="Flavin_Reduct"/>
    <property type="match status" value="1"/>
</dbReference>
<protein>
    <submittedName>
        <fullName evidence="6">Flavin reductase family protein</fullName>
        <ecNumber evidence="6">1.5.1.-</ecNumber>
    </submittedName>
</protein>
<dbReference type="SUPFAM" id="SSF50475">
    <property type="entry name" value="FMN-binding split barrel"/>
    <property type="match status" value="1"/>
</dbReference>